<dbReference type="Proteomes" id="UP000887578">
    <property type="component" value="Unplaced"/>
</dbReference>
<name>A0A914NZC1_9BILA</name>
<protein>
    <submittedName>
        <fullName evidence="2">Uncharacterized protein</fullName>
    </submittedName>
</protein>
<dbReference type="WBParaSite" id="PDA_v2.g10813.t1">
    <property type="protein sequence ID" value="PDA_v2.g10813.t1"/>
    <property type="gene ID" value="PDA_v2.g10813"/>
</dbReference>
<evidence type="ECO:0000313" key="1">
    <source>
        <dbReference type="Proteomes" id="UP000887578"/>
    </source>
</evidence>
<accession>A0A914NZC1</accession>
<dbReference type="AlphaFoldDB" id="A0A914NZC1"/>
<organism evidence="1 2">
    <name type="scientific">Panagrolaimus davidi</name>
    <dbReference type="NCBI Taxonomy" id="227884"/>
    <lineage>
        <taxon>Eukaryota</taxon>
        <taxon>Metazoa</taxon>
        <taxon>Ecdysozoa</taxon>
        <taxon>Nematoda</taxon>
        <taxon>Chromadorea</taxon>
        <taxon>Rhabditida</taxon>
        <taxon>Tylenchina</taxon>
        <taxon>Panagrolaimomorpha</taxon>
        <taxon>Panagrolaimoidea</taxon>
        <taxon>Panagrolaimidae</taxon>
        <taxon>Panagrolaimus</taxon>
    </lineage>
</organism>
<keyword evidence="1" id="KW-1185">Reference proteome</keyword>
<reference evidence="2" key="1">
    <citation type="submission" date="2022-11" db="UniProtKB">
        <authorList>
            <consortium name="WormBaseParasite"/>
        </authorList>
    </citation>
    <scope>IDENTIFICATION</scope>
</reference>
<evidence type="ECO:0000313" key="2">
    <source>
        <dbReference type="WBParaSite" id="PDA_v2.g10813.t1"/>
    </source>
</evidence>
<sequence length="130" mass="14617">MFEHDKNKLSGHSKNQKSPFRVTSLLCKIASGWDNRFCVSPADEDNGIPGLTRIGGLFSLPGNIPFRELLHCIVVFDCRVRLRLLASLPYKNQFTAVFIYGNICAQYNTNIVFSDAFVNSRNSRVSNKST</sequence>
<proteinExistence type="predicted"/>